<gene>
    <name evidence="1" type="ORF">LMG32289_03739</name>
</gene>
<dbReference type="InterPro" id="IPR036102">
    <property type="entry name" value="OsmC/Ohrsf"/>
</dbReference>
<dbReference type="InterPro" id="IPR052924">
    <property type="entry name" value="OsmC/Ohr_hydroprdx_reductase"/>
</dbReference>
<dbReference type="Gene3D" id="3.30.300.20">
    <property type="match status" value="1"/>
</dbReference>
<reference evidence="1 2" key="1">
    <citation type="submission" date="2021-08" db="EMBL/GenBank/DDBJ databases">
        <authorList>
            <person name="Peeters C."/>
        </authorList>
    </citation>
    <scope>NUCLEOTIDE SEQUENCE [LARGE SCALE GENOMIC DNA]</scope>
    <source>
        <strain evidence="1 2">LMG 32289</strain>
    </source>
</reference>
<dbReference type="PANTHER" id="PTHR35368:SF1">
    <property type="entry name" value="HYDROPEROXIDE REDUCTASE"/>
    <property type="match status" value="1"/>
</dbReference>
<evidence type="ECO:0008006" key="3">
    <source>
        <dbReference type="Google" id="ProtNLM"/>
    </source>
</evidence>
<name>A0ABM8XAW3_9BURK</name>
<dbReference type="PANTHER" id="PTHR35368">
    <property type="entry name" value="HYDROPEROXIDE REDUCTASE"/>
    <property type="match status" value="1"/>
</dbReference>
<sequence length="183" mass="19881">MEHALTTETVTTYLRPIDREGLLKFAASGRENPERRGINKVHTVMKGQFRSWSFTGDHNPVVVDEPPHLFGENTVPAPGEIALSGLGGCLCVGITAVATYREVRLSRLEVFLEADIGNTAAWGAGGAEREAKDMGFQAIRVKVLIEGDATREQLDDIVQHANFHSPVANTMRNPVAFSIGLAD</sequence>
<dbReference type="Pfam" id="PF02566">
    <property type="entry name" value="OsmC"/>
    <property type="match status" value="1"/>
</dbReference>
<dbReference type="SUPFAM" id="SSF82784">
    <property type="entry name" value="OsmC-like"/>
    <property type="match status" value="1"/>
</dbReference>
<comment type="caution">
    <text evidence="1">The sequence shown here is derived from an EMBL/GenBank/DDBJ whole genome shotgun (WGS) entry which is preliminary data.</text>
</comment>
<organism evidence="1 2">
    <name type="scientific">Cupriavidus pampae</name>
    <dbReference type="NCBI Taxonomy" id="659251"/>
    <lineage>
        <taxon>Bacteria</taxon>
        <taxon>Pseudomonadati</taxon>
        <taxon>Pseudomonadota</taxon>
        <taxon>Betaproteobacteria</taxon>
        <taxon>Burkholderiales</taxon>
        <taxon>Burkholderiaceae</taxon>
        <taxon>Cupriavidus</taxon>
    </lineage>
</organism>
<dbReference type="InterPro" id="IPR015946">
    <property type="entry name" value="KH_dom-like_a/b"/>
</dbReference>
<evidence type="ECO:0000313" key="2">
    <source>
        <dbReference type="Proteomes" id="UP000706525"/>
    </source>
</evidence>
<keyword evidence="2" id="KW-1185">Reference proteome</keyword>
<dbReference type="InterPro" id="IPR003718">
    <property type="entry name" value="OsmC/Ohr_fam"/>
</dbReference>
<dbReference type="EMBL" id="CAJZAG010000007">
    <property type="protein sequence ID" value="CAG9177177.1"/>
    <property type="molecule type" value="Genomic_DNA"/>
</dbReference>
<accession>A0ABM8XAW3</accession>
<dbReference type="RefSeq" id="WP_223990937.1">
    <property type="nucleotide sequence ID" value="NZ_CAJZAG010000007.1"/>
</dbReference>
<protein>
    <recommendedName>
        <fullName evidence="3">OsmC family peroxiredoxin</fullName>
    </recommendedName>
</protein>
<dbReference type="Proteomes" id="UP000706525">
    <property type="component" value="Unassembled WGS sequence"/>
</dbReference>
<proteinExistence type="predicted"/>
<evidence type="ECO:0000313" key="1">
    <source>
        <dbReference type="EMBL" id="CAG9177177.1"/>
    </source>
</evidence>